<dbReference type="InterPro" id="IPR016032">
    <property type="entry name" value="Sig_transdc_resp-reg_C-effctor"/>
</dbReference>
<reference evidence="5 7" key="1">
    <citation type="submission" date="2018-07" db="EMBL/GenBank/DDBJ databases">
        <title>Brachybacterium saurashtrense DSM 23186 genome sequence.</title>
        <authorList>
            <person name="Guo L."/>
        </authorList>
    </citation>
    <scope>NUCLEOTIDE SEQUENCE [LARGE SCALE GENOMIC DNA]</scope>
    <source>
        <strain evidence="5 7">DSM 23186</strain>
    </source>
</reference>
<dbReference type="PANTHER" id="PTHR44688:SF16">
    <property type="entry name" value="DNA-BINDING TRANSCRIPTIONAL ACTIVATOR DEVR_DOSR"/>
    <property type="match status" value="1"/>
</dbReference>
<dbReference type="InterPro" id="IPR036388">
    <property type="entry name" value="WH-like_DNA-bd_sf"/>
</dbReference>
<reference evidence="6 8" key="2">
    <citation type="submission" date="2018-08" db="EMBL/GenBank/DDBJ databases">
        <title>Brachybacterium saurashtrense DSM 23186.</title>
        <authorList>
            <person name="Li Y."/>
        </authorList>
    </citation>
    <scope>NUCLEOTIDE SEQUENCE [LARGE SCALE GENOMIC DNA]</scope>
    <source>
        <strain evidence="6 8">DSM 23186</strain>
    </source>
</reference>
<gene>
    <name evidence="5" type="ORF">DWV08_11745</name>
    <name evidence="6" type="ORF">DXU92_03495</name>
</gene>
<dbReference type="Proteomes" id="UP000254236">
    <property type="component" value="Chromosome"/>
</dbReference>
<keyword evidence="2" id="KW-0238">DNA-binding</keyword>
<evidence type="ECO:0000313" key="6">
    <source>
        <dbReference type="EMBL" id="RRR23954.1"/>
    </source>
</evidence>
<dbReference type="Proteomes" id="UP000282185">
    <property type="component" value="Unassembled WGS sequence"/>
</dbReference>
<keyword evidence="1" id="KW-0805">Transcription regulation</keyword>
<sequence length="792" mass="87977">MEAIYGSGKRTVLRQWEDRGGSRYGEIRLRFSARRLPRDELALARMLWEALRHRLDRPLADLPEEDGLVEAAALGELRRLRRPVTLAIHAAEVLDESVFGLLLDLLGVGVRLIIAGNDLSEFMRSAQRREVYYWTLGDRELWLSREEARHLVEEQGVALTEEALTELYGATLGHPGMILSSLATLPVETSRGLVTRDRAISAFLAEEPLGRWGTEFADFLAATVLLPRFTLAEATALARQDFASRYMSRMLELGLGRMVWHPRLHERVFRWDEHIRLVIRRSMPHSAEGTAEAVERIRLAARDCGDEELLMSSLVSTGDLDGAEELLRESIWDLLPNASAPMWEALERLSPLALTERPALLSARLRLSPHRRLSPVSARAAHRAGRLAADAAETADPWARLGGLVHAITFALYAGERERLIDLFARARTLAGDLVGSEALDAVGGRQVSELLLLAETTFRSGNAIPAAEIARLAIQLLEGDPVGLDPRGERLAFARLLVLHDHRARGLEDPYDPAPLLTGLRFLWRDGDIAVAAMTLMWGDFDDGDFEAADAHLLAASRRLADPEAWPLLALMRAHMAVYRKSSGELEEFVSAFERGTLSEPGEFAQQSLSQMRRITDYLGHKVGRPLPSPGYLPATPEGGRTFYPRTEFTVHLMEALYALRAERPEAARLALSKAVGLTPHRAIGLYTLANASAQEVRGLCALAEEVPGGSRLRLEKALRFAGDVQATPIDLSEREREVLGHLREGATNREMAQALFISVNTVKFHRANLMRKLEATSREKLLQRADTLGV</sequence>
<dbReference type="GO" id="GO:0006355">
    <property type="term" value="P:regulation of DNA-templated transcription"/>
    <property type="evidence" value="ECO:0007669"/>
    <property type="project" value="InterPro"/>
</dbReference>
<keyword evidence="7" id="KW-1185">Reference proteome</keyword>
<dbReference type="EMBL" id="CP031356">
    <property type="protein sequence ID" value="AXK46214.1"/>
    <property type="molecule type" value="Genomic_DNA"/>
</dbReference>
<keyword evidence="3" id="KW-0804">Transcription</keyword>
<dbReference type="InterPro" id="IPR000792">
    <property type="entry name" value="Tscrpt_reg_LuxR_C"/>
</dbReference>
<organism evidence="6 8">
    <name type="scientific">Brachybacterium saurashtrense</name>
    <dbReference type="NCBI Taxonomy" id="556288"/>
    <lineage>
        <taxon>Bacteria</taxon>
        <taxon>Bacillati</taxon>
        <taxon>Actinomycetota</taxon>
        <taxon>Actinomycetes</taxon>
        <taxon>Micrococcales</taxon>
        <taxon>Dermabacteraceae</taxon>
        <taxon>Brachybacterium</taxon>
    </lineage>
</organism>
<dbReference type="GO" id="GO:0003677">
    <property type="term" value="F:DNA binding"/>
    <property type="evidence" value="ECO:0007669"/>
    <property type="project" value="UniProtKB-KW"/>
</dbReference>
<dbReference type="AlphaFoldDB" id="A0A345YQL2"/>
<dbReference type="PROSITE" id="PS50043">
    <property type="entry name" value="HTH_LUXR_2"/>
    <property type="match status" value="1"/>
</dbReference>
<name>A0A345YQL2_9MICO</name>
<proteinExistence type="predicted"/>
<evidence type="ECO:0000256" key="3">
    <source>
        <dbReference type="ARBA" id="ARBA00023163"/>
    </source>
</evidence>
<evidence type="ECO:0000313" key="8">
    <source>
        <dbReference type="Proteomes" id="UP000282185"/>
    </source>
</evidence>
<dbReference type="PANTHER" id="PTHR44688">
    <property type="entry name" value="DNA-BINDING TRANSCRIPTIONAL ACTIVATOR DEVR_DOSR"/>
    <property type="match status" value="1"/>
</dbReference>
<evidence type="ECO:0000256" key="1">
    <source>
        <dbReference type="ARBA" id="ARBA00023015"/>
    </source>
</evidence>
<evidence type="ECO:0000256" key="2">
    <source>
        <dbReference type="ARBA" id="ARBA00023125"/>
    </source>
</evidence>
<dbReference type="SUPFAM" id="SSF46894">
    <property type="entry name" value="C-terminal effector domain of the bipartite response regulators"/>
    <property type="match status" value="1"/>
</dbReference>
<protein>
    <recommendedName>
        <fullName evidence="4">HTH luxR-type domain-containing protein</fullName>
    </recommendedName>
</protein>
<dbReference type="Pfam" id="PF00196">
    <property type="entry name" value="GerE"/>
    <property type="match status" value="1"/>
</dbReference>
<dbReference type="PRINTS" id="PR00038">
    <property type="entry name" value="HTHLUXR"/>
</dbReference>
<dbReference type="Gene3D" id="1.10.10.10">
    <property type="entry name" value="Winged helix-like DNA-binding domain superfamily/Winged helix DNA-binding domain"/>
    <property type="match status" value="1"/>
</dbReference>
<dbReference type="KEGG" id="bsau:DWV08_11745"/>
<dbReference type="OrthoDB" id="3171430at2"/>
<dbReference type="CDD" id="cd06170">
    <property type="entry name" value="LuxR_C_like"/>
    <property type="match status" value="1"/>
</dbReference>
<evidence type="ECO:0000313" key="7">
    <source>
        <dbReference type="Proteomes" id="UP000254236"/>
    </source>
</evidence>
<evidence type="ECO:0000259" key="4">
    <source>
        <dbReference type="PROSITE" id="PS50043"/>
    </source>
</evidence>
<dbReference type="EMBL" id="QSWH01000002">
    <property type="protein sequence ID" value="RRR23954.1"/>
    <property type="molecule type" value="Genomic_DNA"/>
</dbReference>
<evidence type="ECO:0000313" key="5">
    <source>
        <dbReference type="EMBL" id="AXK46214.1"/>
    </source>
</evidence>
<dbReference type="SMART" id="SM00421">
    <property type="entry name" value="HTH_LUXR"/>
    <property type="match status" value="1"/>
</dbReference>
<accession>A0A345YQL2</accession>
<feature type="domain" description="HTH luxR-type" evidence="4">
    <location>
        <begin position="726"/>
        <end position="791"/>
    </location>
</feature>